<evidence type="ECO:0008006" key="4">
    <source>
        <dbReference type="Google" id="ProtNLM"/>
    </source>
</evidence>
<keyword evidence="1" id="KW-0812">Transmembrane</keyword>
<dbReference type="Proteomes" id="UP001220377">
    <property type="component" value="Chromosome"/>
</dbReference>
<gene>
    <name evidence="2" type="ORF">PQ472_07660</name>
</gene>
<accession>A0ABY7WRN6</accession>
<dbReference type="EMBL" id="CP117884">
    <property type="protein sequence ID" value="WDF81800.1"/>
    <property type="molecule type" value="Genomic_DNA"/>
</dbReference>
<feature type="transmembrane region" description="Helical" evidence="1">
    <location>
        <begin position="12"/>
        <end position="34"/>
    </location>
</feature>
<organism evidence="2 3">
    <name type="scientific">Lacticaseibacillus pabuli</name>
    <dbReference type="NCBI Taxonomy" id="3025672"/>
    <lineage>
        <taxon>Bacteria</taxon>
        <taxon>Bacillati</taxon>
        <taxon>Bacillota</taxon>
        <taxon>Bacilli</taxon>
        <taxon>Lactobacillales</taxon>
        <taxon>Lactobacillaceae</taxon>
        <taxon>Lacticaseibacillus</taxon>
    </lineage>
</organism>
<keyword evidence="3" id="KW-1185">Reference proteome</keyword>
<evidence type="ECO:0000256" key="1">
    <source>
        <dbReference type="SAM" id="Phobius"/>
    </source>
</evidence>
<keyword evidence="1" id="KW-1133">Transmembrane helix</keyword>
<keyword evidence="1" id="KW-0472">Membrane</keyword>
<evidence type="ECO:0000313" key="2">
    <source>
        <dbReference type="EMBL" id="WDF81800.1"/>
    </source>
</evidence>
<proteinExistence type="predicted"/>
<protein>
    <recommendedName>
        <fullName evidence="4">Holin</fullName>
    </recommendedName>
</protein>
<reference evidence="2 3" key="1">
    <citation type="submission" date="2023-02" db="EMBL/GenBank/DDBJ databases">
        <title>Genome sequence of Lacticaseibacillus sp. KACC 23028.</title>
        <authorList>
            <person name="Kim S."/>
            <person name="Heo J."/>
            <person name="Kwon S.-W."/>
        </authorList>
    </citation>
    <scope>NUCLEOTIDE SEQUENCE [LARGE SCALE GENOMIC DNA]</scope>
    <source>
        <strain evidence="2 3">KACC 23028</strain>
    </source>
</reference>
<evidence type="ECO:0000313" key="3">
    <source>
        <dbReference type="Proteomes" id="UP001220377"/>
    </source>
</evidence>
<feature type="transmembrane region" description="Helical" evidence="1">
    <location>
        <begin position="46"/>
        <end position="63"/>
    </location>
</feature>
<dbReference type="RefSeq" id="WP_274258798.1">
    <property type="nucleotide sequence ID" value="NZ_CP117884.1"/>
</dbReference>
<sequence length="125" mass="14122">MLKDIKKHPTHFSLGGGLIAIGLWLIVNDHYFMWPPQFAQFANDDAFGAFFALVGVGFIWWTFDSNRSARWNRYLLATATGLFTFLTAYELCIWMATGAYQSWVSNAIITAFTLIAARRSSDKNG</sequence>
<name>A0ABY7WRN6_9LACO</name>
<feature type="transmembrane region" description="Helical" evidence="1">
    <location>
        <begin position="75"/>
        <end position="97"/>
    </location>
</feature>